<dbReference type="GO" id="GO:0005737">
    <property type="term" value="C:cytoplasm"/>
    <property type="evidence" value="ECO:0007669"/>
    <property type="project" value="TreeGrafter"/>
</dbReference>
<dbReference type="SUPFAM" id="SSF52833">
    <property type="entry name" value="Thioredoxin-like"/>
    <property type="match status" value="1"/>
</dbReference>
<dbReference type="CDD" id="cd03013">
    <property type="entry name" value="PRX5_like"/>
    <property type="match status" value="1"/>
</dbReference>
<name>A0A2C6LBF7_9APIC</name>
<dbReference type="Gene3D" id="3.40.30.10">
    <property type="entry name" value="Glutaredoxin"/>
    <property type="match status" value="1"/>
</dbReference>
<dbReference type="InterPro" id="IPR037944">
    <property type="entry name" value="PRX5-like"/>
</dbReference>
<proteinExistence type="inferred from homology"/>
<feature type="domain" description="Thioredoxin" evidence="7">
    <location>
        <begin position="97"/>
        <end position="270"/>
    </location>
</feature>
<evidence type="ECO:0000259" key="7">
    <source>
        <dbReference type="PROSITE" id="PS51352"/>
    </source>
</evidence>
<dbReference type="GO" id="GO:0034599">
    <property type="term" value="P:cellular response to oxidative stress"/>
    <property type="evidence" value="ECO:0007669"/>
    <property type="project" value="InterPro"/>
</dbReference>
<dbReference type="PROSITE" id="PS51352">
    <property type="entry name" value="THIOREDOXIN_2"/>
    <property type="match status" value="1"/>
</dbReference>
<dbReference type="GeneID" id="94425137"/>
<protein>
    <submittedName>
        <fullName evidence="8">Peroxiredoxin</fullName>
    </submittedName>
</protein>
<keyword evidence="4 6" id="KW-0560">Oxidoreductase</keyword>
<organism evidence="8 9">
    <name type="scientific">Cystoisospora suis</name>
    <dbReference type="NCBI Taxonomy" id="483139"/>
    <lineage>
        <taxon>Eukaryota</taxon>
        <taxon>Sar</taxon>
        <taxon>Alveolata</taxon>
        <taxon>Apicomplexa</taxon>
        <taxon>Conoidasida</taxon>
        <taxon>Coccidia</taxon>
        <taxon>Eucoccidiorida</taxon>
        <taxon>Eimeriorina</taxon>
        <taxon>Sarcocystidae</taxon>
        <taxon>Cystoisospora</taxon>
    </lineage>
</organism>
<dbReference type="AlphaFoldDB" id="A0A2C6LBF7"/>
<keyword evidence="9" id="KW-1185">Reference proteome</keyword>
<evidence type="ECO:0000256" key="2">
    <source>
        <dbReference type="ARBA" id="ARBA00022559"/>
    </source>
</evidence>
<evidence type="ECO:0000313" key="9">
    <source>
        <dbReference type="Proteomes" id="UP000221165"/>
    </source>
</evidence>
<evidence type="ECO:0000313" key="8">
    <source>
        <dbReference type="EMBL" id="PHJ24422.1"/>
    </source>
</evidence>
<dbReference type="PANTHER" id="PTHR10430:SF16">
    <property type="entry name" value="PEROXIREDOXIN-5, MITOCHONDRIAL"/>
    <property type="match status" value="1"/>
</dbReference>
<dbReference type="OrthoDB" id="1882547at2759"/>
<comment type="similarity">
    <text evidence="1 6">Belongs to the peroxiredoxin family. Prx5 subfamily.</text>
</comment>
<keyword evidence="6" id="KW-0676">Redox-active center</keyword>
<evidence type="ECO:0000256" key="1">
    <source>
        <dbReference type="ARBA" id="ARBA00010505"/>
    </source>
</evidence>
<dbReference type="PANTHER" id="PTHR10430">
    <property type="entry name" value="PEROXIREDOXIN"/>
    <property type="match status" value="1"/>
</dbReference>
<dbReference type="GO" id="GO:0008379">
    <property type="term" value="F:thioredoxin peroxidase activity"/>
    <property type="evidence" value="ECO:0007669"/>
    <property type="project" value="InterPro"/>
</dbReference>
<sequence>MSAFDEHTRSPRSGVSQHPFPVAFLCGILALSSLPLSSVSFVVGAGGTVNAPVTASPEKTPSGVCSAPLSSAVSSSSLSAASVLGSGSLAFPKTRTLREGDPAPHCVWKARVRGADGSMTWGELDSASLFGQKRVVVFSLPGAFTPTCSSRHLPDFDKLYDTIKALGVDEVYCISVNDTFVMNAWAEHLQIKNVKMIPDGNGCFTAKMGMMVDKSNLGFGPRSWRYAAVIENGVLEKLMVEGNMRDNADDDPFAASDAESVLRYLREHKN</sequence>
<keyword evidence="3 6" id="KW-0049">Antioxidant</keyword>
<evidence type="ECO:0000256" key="4">
    <source>
        <dbReference type="ARBA" id="ARBA00023002"/>
    </source>
</evidence>
<dbReference type="EMBL" id="MIGC01000684">
    <property type="protein sequence ID" value="PHJ24422.1"/>
    <property type="molecule type" value="Genomic_DNA"/>
</dbReference>
<comment type="caution">
    <text evidence="8">The sequence shown here is derived from an EMBL/GenBank/DDBJ whole genome shotgun (WGS) entry which is preliminary data.</text>
</comment>
<dbReference type="VEuPathDB" id="ToxoDB:CSUI_001721"/>
<keyword evidence="2 6" id="KW-0575">Peroxidase</keyword>
<evidence type="ECO:0000256" key="5">
    <source>
        <dbReference type="PIRSR" id="PIRSR637944-1"/>
    </source>
</evidence>
<dbReference type="GO" id="GO:0042744">
    <property type="term" value="P:hydrogen peroxide catabolic process"/>
    <property type="evidence" value="ECO:0007669"/>
    <property type="project" value="TreeGrafter"/>
</dbReference>
<reference evidence="8 9" key="1">
    <citation type="journal article" date="2017" name="Int. J. Parasitol.">
        <title>The genome of the protozoan parasite Cystoisospora suis and a reverse vaccinology approach to identify vaccine candidates.</title>
        <authorList>
            <person name="Palmieri N."/>
            <person name="Shrestha A."/>
            <person name="Ruttkowski B."/>
            <person name="Beck T."/>
            <person name="Vogl C."/>
            <person name="Tomley F."/>
            <person name="Blake D.P."/>
            <person name="Joachim A."/>
        </authorList>
    </citation>
    <scope>NUCLEOTIDE SEQUENCE [LARGE SCALE GENOMIC DNA]</scope>
    <source>
        <strain evidence="8 9">Wien I</strain>
    </source>
</reference>
<evidence type="ECO:0000256" key="3">
    <source>
        <dbReference type="ARBA" id="ARBA00022862"/>
    </source>
</evidence>
<dbReference type="GO" id="GO:0045454">
    <property type="term" value="P:cell redox homeostasis"/>
    <property type="evidence" value="ECO:0007669"/>
    <property type="project" value="TreeGrafter"/>
</dbReference>
<dbReference type="InterPro" id="IPR013766">
    <property type="entry name" value="Thioredoxin_domain"/>
</dbReference>
<gene>
    <name evidence="8" type="ORF">CSUI_001721</name>
</gene>
<dbReference type="InterPro" id="IPR013740">
    <property type="entry name" value="Redoxin"/>
</dbReference>
<feature type="active site" description="Cysteine sulfenic acid (-SOH) intermediate" evidence="5">
    <location>
        <position position="148"/>
    </location>
</feature>
<dbReference type="InterPro" id="IPR036249">
    <property type="entry name" value="Thioredoxin-like_sf"/>
</dbReference>
<dbReference type="RefSeq" id="XP_067926095.1">
    <property type="nucleotide sequence ID" value="XM_068061926.1"/>
</dbReference>
<dbReference type="Pfam" id="PF08534">
    <property type="entry name" value="Redoxin"/>
    <property type="match status" value="1"/>
</dbReference>
<evidence type="ECO:0000256" key="6">
    <source>
        <dbReference type="RuleBase" id="RU366011"/>
    </source>
</evidence>
<accession>A0A2C6LBF7</accession>
<comment type="function">
    <text evidence="6">Thiol-specific peroxidase that catalyzes the reduction of hydrogen peroxide and organic hydroperoxides to water and alcohols, respectively. Plays a role in cell protection against oxidative stress by detoxifying peroxides.</text>
</comment>
<dbReference type="Proteomes" id="UP000221165">
    <property type="component" value="Unassembled WGS sequence"/>
</dbReference>